<keyword evidence="4 14" id="KW-0963">Cytoplasm</keyword>
<keyword evidence="10 14" id="KW-0573">Peptidoglycan synthesis</keyword>
<dbReference type="Pfam" id="PF08245">
    <property type="entry name" value="Mur_ligase_M"/>
    <property type="match status" value="1"/>
</dbReference>
<dbReference type="PANTHER" id="PTHR43445:SF3">
    <property type="entry name" value="UDP-N-ACETYLMURAMATE--L-ALANINE LIGASE"/>
    <property type="match status" value="1"/>
</dbReference>
<dbReference type="InterPro" id="IPR013221">
    <property type="entry name" value="Mur_ligase_cen"/>
</dbReference>
<keyword evidence="12 14" id="KW-0961">Cell wall biogenesis/degradation</keyword>
<evidence type="ECO:0000256" key="10">
    <source>
        <dbReference type="ARBA" id="ARBA00022984"/>
    </source>
</evidence>
<dbReference type="OrthoDB" id="9804126at2"/>
<dbReference type="InterPro" id="IPR005758">
    <property type="entry name" value="UDP-N-AcMur_Ala_ligase_MurC"/>
</dbReference>
<keyword evidence="19" id="KW-1185">Reference proteome</keyword>
<sequence length="460" mass="50473">MKHVHFIGIGGYSMSGLALLLHQQGYQVTGSDVNPSSRTERLQKHGIPIEFTHKPENVRGADWVVYNTDVQEDNPERQAAVAQGIALLHRSEILAQSLAGHKAITISGTHGKTTTTTMIGTILQDAGLDPTVLVGGEVPQFEGNVRVGQGIYAVAEADESDGTFLRYHPFIAVATNVEPEHLDHYHGQFSSLIAAFQEYLAKVPEDGLAVIGVDNPHLLTLSRTLSVPIMTYGLSSEARVRAEHIVFDTHQTRFDVVVDGQWVTSVVLSVPGVHNVINSLGAMAASNHIGVPWDVSAKSLERFVNANRRFQVLVEHPVMVVDDYAHHPTEIRSTLKACRQRAKGRVIALFQPQRYVRTQNLWNEFVTALQDADILYLTDIYAPAGEMPIPCITGERLAEDIARHGKAVHFRKDMFDVVDELADTLQEGDLFITMGAGNVYLVARDMAKKLNTRGVSGAGL</sequence>
<feature type="domain" description="Mur ligase C-terminal" evidence="16">
    <location>
        <begin position="308"/>
        <end position="437"/>
    </location>
</feature>
<protein>
    <recommendedName>
        <fullName evidence="3 14">UDP-N-acetylmuramate--L-alanine ligase</fullName>
        <ecNumber evidence="3 14">6.3.2.8</ecNumber>
    </recommendedName>
    <alternativeName>
        <fullName evidence="14">UDP-N-acetylmuramoyl-L-alanine synthetase</fullName>
    </alternativeName>
</protein>
<dbReference type="GO" id="GO:0005737">
    <property type="term" value="C:cytoplasm"/>
    <property type="evidence" value="ECO:0007669"/>
    <property type="project" value="UniProtKB-SubCell"/>
</dbReference>
<gene>
    <name evidence="14" type="primary">murC</name>
    <name evidence="18" type="ORF">SAMN00768000_2257</name>
</gene>
<evidence type="ECO:0000313" key="19">
    <source>
        <dbReference type="Proteomes" id="UP000192660"/>
    </source>
</evidence>
<dbReference type="GO" id="GO:0051301">
    <property type="term" value="P:cell division"/>
    <property type="evidence" value="ECO:0007669"/>
    <property type="project" value="UniProtKB-KW"/>
</dbReference>
<comment type="catalytic activity">
    <reaction evidence="13 14">
        <text>UDP-N-acetyl-alpha-D-muramate + L-alanine + ATP = UDP-N-acetyl-alpha-D-muramoyl-L-alanine + ADP + phosphate + H(+)</text>
        <dbReference type="Rhea" id="RHEA:23372"/>
        <dbReference type="ChEBI" id="CHEBI:15378"/>
        <dbReference type="ChEBI" id="CHEBI:30616"/>
        <dbReference type="ChEBI" id="CHEBI:43474"/>
        <dbReference type="ChEBI" id="CHEBI:57972"/>
        <dbReference type="ChEBI" id="CHEBI:70757"/>
        <dbReference type="ChEBI" id="CHEBI:83898"/>
        <dbReference type="ChEBI" id="CHEBI:456216"/>
        <dbReference type="EC" id="6.3.2.8"/>
    </reaction>
</comment>
<dbReference type="HAMAP" id="MF_00046">
    <property type="entry name" value="MurC"/>
    <property type="match status" value="1"/>
</dbReference>
<feature type="domain" description="Mur ligase N-terminal catalytic" evidence="15">
    <location>
        <begin position="3"/>
        <end position="100"/>
    </location>
</feature>
<evidence type="ECO:0000256" key="6">
    <source>
        <dbReference type="ARBA" id="ARBA00022618"/>
    </source>
</evidence>
<dbReference type="GO" id="GO:0008763">
    <property type="term" value="F:UDP-N-acetylmuramate-L-alanine ligase activity"/>
    <property type="evidence" value="ECO:0007669"/>
    <property type="project" value="UniProtKB-UniRule"/>
</dbReference>
<keyword evidence="11 14" id="KW-0131">Cell cycle</keyword>
<evidence type="ECO:0000256" key="7">
    <source>
        <dbReference type="ARBA" id="ARBA00022741"/>
    </source>
</evidence>
<dbReference type="UniPathway" id="UPA00219"/>
<evidence type="ECO:0000256" key="9">
    <source>
        <dbReference type="ARBA" id="ARBA00022960"/>
    </source>
</evidence>
<dbReference type="Proteomes" id="UP000192660">
    <property type="component" value="Unassembled WGS sequence"/>
</dbReference>
<comment type="similarity">
    <text evidence="14">Belongs to the MurCDEF family.</text>
</comment>
<name>A0A1W1WGM2_SULTA</name>
<dbReference type="STRING" id="28034.BFX07_08945"/>
<evidence type="ECO:0000259" key="16">
    <source>
        <dbReference type="Pfam" id="PF02875"/>
    </source>
</evidence>
<comment type="pathway">
    <text evidence="2 14">Cell wall biogenesis; peptidoglycan biosynthesis.</text>
</comment>
<organism evidence="18 19">
    <name type="scientific">Sulfobacillus thermosulfidooxidans (strain DSM 9293 / VKM B-1269 / AT-1)</name>
    <dbReference type="NCBI Taxonomy" id="929705"/>
    <lineage>
        <taxon>Bacteria</taxon>
        <taxon>Bacillati</taxon>
        <taxon>Bacillota</taxon>
        <taxon>Clostridia</taxon>
        <taxon>Eubacteriales</taxon>
        <taxon>Clostridiales Family XVII. Incertae Sedis</taxon>
        <taxon>Sulfobacillus</taxon>
    </lineage>
</organism>
<evidence type="ECO:0000259" key="15">
    <source>
        <dbReference type="Pfam" id="PF01225"/>
    </source>
</evidence>
<evidence type="ECO:0000256" key="2">
    <source>
        <dbReference type="ARBA" id="ARBA00004752"/>
    </source>
</evidence>
<comment type="subcellular location">
    <subcellularLocation>
        <location evidence="1 14">Cytoplasm</location>
    </subcellularLocation>
</comment>
<dbReference type="InterPro" id="IPR000713">
    <property type="entry name" value="Mur_ligase_N"/>
</dbReference>
<dbReference type="SUPFAM" id="SSF51984">
    <property type="entry name" value="MurCD N-terminal domain"/>
    <property type="match status" value="1"/>
</dbReference>
<dbReference type="GO" id="GO:0005524">
    <property type="term" value="F:ATP binding"/>
    <property type="evidence" value="ECO:0007669"/>
    <property type="project" value="UniProtKB-UniRule"/>
</dbReference>
<dbReference type="InterPro" id="IPR036565">
    <property type="entry name" value="Mur-like_cat_sf"/>
</dbReference>
<dbReference type="AlphaFoldDB" id="A0A1W1WGM2"/>
<dbReference type="Gene3D" id="3.40.50.720">
    <property type="entry name" value="NAD(P)-binding Rossmann-like Domain"/>
    <property type="match status" value="1"/>
</dbReference>
<accession>A0A1W1WGM2</accession>
<keyword evidence="5 14" id="KW-0436">Ligase</keyword>
<proteinExistence type="inferred from homology"/>
<dbReference type="Gene3D" id="3.90.190.20">
    <property type="entry name" value="Mur ligase, C-terminal domain"/>
    <property type="match status" value="1"/>
</dbReference>
<dbReference type="Gene3D" id="3.40.1190.10">
    <property type="entry name" value="Mur-like, catalytic domain"/>
    <property type="match status" value="1"/>
</dbReference>
<dbReference type="SUPFAM" id="SSF53623">
    <property type="entry name" value="MurD-like peptide ligases, catalytic domain"/>
    <property type="match status" value="1"/>
</dbReference>
<dbReference type="Pfam" id="PF02875">
    <property type="entry name" value="Mur_ligase_C"/>
    <property type="match status" value="1"/>
</dbReference>
<dbReference type="NCBIfam" id="TIGR01082">
    <property type="entry name" value="murC"/>
    <property type="match status" value="1"/>
</dbReference>
<dbReference type="EMBL" id="FWWY01000001">
    <property type="protein sequence ID" value="SMC05451.1"/>
    <property type="molecule type" value="Genomic_DNA"/>
</dbReference>
<evidence type="ECO:0000256" key="5">
    <source>
        <dbReference type="ARBA" id="ARBA00022598"/>
    </source>
</evidence>
<dbReference type="PANTHER" id="PTHR43445">
    <property type="entry name" value="UDP-N-ACETYLMURAMATE--L-ALANINE LIGASE-RELATED"/>
    <property type="match status" value="1"/>
</dbReference>
<dbReference type="RefSeq" id="WP_084661610.1">
    <property type="nucleotide sequence ID" value="NZ_FWWY01000001.1"/>
</dbReference>
<evidence type="ECO:0000256" key="12">
    <source>
        <dbReference type="ARBA" id="ARBA00023316"/>
    </source>
</evidence>
<evidence type="ECO:0000256" key="8">
    <source>
        <dbReference type="ARBA" id="ARBA00022840"/>
    </source>
</evidence>
<feature type="domain" description="Mur ligase central" evidence="17">
    <location>
        <begin position="106"/>
        <end position="285"/>
    </location>
</feature>
<dbReference type="GO" id="GO:0008360">
    <property type="term" value="P:regulation of cell shape"/>
    <property type="evidence" value="ECO:0007669"/>
    <property type="project" value="UniProtKB-KW"/>
</dbReference>
<comment type="function">
    <text evidence="14">Cell wall formation.</text>
</comment>
<keyword evidence="8 14" id="KW-0067">ATP-binding</keyword>
<evidence type="ECO:0000256" key="14">
    <source>
        <dbReference type="HAMAP-Rule" id="MF_00046"/>
    </source>
</evidence>
<evidence type="ECO:0000256" key="1">
    <source>
        <dbReference type="ARBA" id="ARBA00004496"/>
    </source>
</evidence>
<dbReference type="EC" id="6.3.2.8" evidence="3 14"/>
<evidence type="ECO:0000256" key="13">
    <source>
        <dbReference type="ARBA" id="ARBA00047833"/>
    </source>
</evidence>
<evidence type="ECO:0000256" key="11">
    <source>
        <dbReference type="ARBA" id="ARBA00023306"/>
    </source>
</evidence>
<keyword evidence="6 14" id="KW-0132">Cell division</keyword>
<evidence type="ECO:0000313" key="18">
    <source>
        <dbReference type="EMBL" id="SMC05451.1"/>
    </source>
</evidence>
<dbReference type="Pfam" id="PF01225">
    <property type="entry name" value="Mur_ligase"/>
    <property type="match status" value="1"/>
</dbReference>
<evidence type="ECO:0000256" key="4">
    <source>
        <dbReference type="ARBA" id="ARBA00022490"/>
    </source>
</evidence>
<keyword evidence="7 14" id="KW-0547">Nucleotide-binding</keyword>
<evidence type="ECO:0000256" key="3">
    <source>
        <dbReference type="ARBA" id="ARBA00012211"/>
    </source>
</evidence>
<dbReference type="InterPro" id="IPR004101">
    <property type="entry name" value="Mur_ligase_C"/>
</dbReference>
<dbReference type="SUPFAM" id="SSF53244">
    <property type="entry name" value="MurD-like peptide ligases, peptide-binding domain"/>
    <property type="match status" value="1"/>
</dbReference>
<dbReference type="InterPro" id="IPR036615">
    <property type="entry name" value="Mur_ligase_C_dom_sf"/>
</dbReference>
<dbReference type="GO" id="GO:0009252">
    <property type="term" value="P:peptidoglycan biosynthetic process"/>
    <property type="evidence" value="ECO:0007669"/>
    <property type="project" value="UniProtKB-UniRule"/>
</dbReference>
<evidence type="ECO:0000259" key="17">
    <source>
        <dbReference type="Pfam" id="PF08245"/>
    </source>
</evidence>
<feature type="binding site" evidence="14">
    <location>
        <begin position="108"/>
        <end position="114"/>
    </location>
    <ligand>
        <name>ATP</name>
        <dbReference type="ChEBI" id="CHEBI:30616"/>
    </ligand>
</feature>
<dbReference type="GO" id="GO:0071555">
    <property type="term" value="P:cell wall organization"/>
    <property type="evidence" value="ECO:0007669"/>
    <property type="project" value="UniProtKB-KW"/>
</dbReference>
<reference evidence="19" key="1">
    <citation type="submission" date="2017-04" db="EMBL/GenBank/DDBJ databases">
        <authorList>
            <person name="Varghese N."/>
            <person name="Submissions S."/>
        </authorList>
    </citation>
    <scope>NUCLEOTIDE SEQUENCE [LARGE SCALE GENOMIC DNA]</scope>
    <source>
        <strain evidence="19">DSM 9293</strain>
    </source>
</reference>
<keyword evidence="9 14" id="KW-0133">Cell shape</keyword>
<dbReference type="InterPro" id="IPR050061">
    <property type="entry name" value="MurCDEF_pg_biosynth"/>
</dbReference>